<dbReference type="Proteomes" id="UP001315686">
    <property type="component" value="Unassembled WGS sequence"/>
</dbReference>
<dbReference type="EMBL" id="JADQAZ010000002">
    <property type="protein sequence ID" value="MBT0957721.1"/>
    <property type="molecule type" value="Genomic_DNA"/>
</dbReference>
<accession>A0AAP2CQE9</accession>
<organism evidence="1 2">
    <name type="scientific">Harenicola maris</name>
    <dbReference type="NCBI Taxonomy" id="2841044"/>
    <lineage>
        <taxon>Bacteria</taxon>
        <taxon>Pseudomonadati</taxon>
        <taxon>Pseudomonadota</taxon>
        <taxon>Alphaproteobacteria</taxon>
        <taxon>Rhodobacterales</taxon>
        <taxon>Paracoccaceae</taxon>
        <taxon>Harenicola</taxon>
    </lineage>
</organism>
<dbReference type="PROSITE" id="PS51257">
    <property type="entry name" value="PROKAR_LIPOPROTEIN"/>
    <property type="match status" value="1"/>
</dbReference>
<dbReference type="AlphaFoldDB" id="A0AAP2CQE9"/>
<evidence type="ECO:0000313" key="1">
    <source>
        <dbReference type="EMBL" id="MBT0957721.1"/>
    </source>
</evidence>
<gene>
    <name evidence="1" type="ORF">IV417_09995</name>
</gene>
<dbReference type="RefSeq" id="WP_327793945.1">
    <property type="nucleotide sequence ID" value="NZ_JADQAZ010000002.1"/>
</dbReference>
<evidence type="ECO:0008006" key="3">
    <source>
        <dbReference type="Google" id="ProtNLM"/>
    </source>
</evidence>
<name>A0AAP2CQE9_9RHOB</name>
<sequence length="120" mass="12778">MRALLALALLALAGCQPPLTEDEKAKDRPLGYELRSTGIGVPASALEVSFGRVQPSALNAIEKLAGHHDEMTYDAACGAEIYHFRDGLTVTIRQGSFDGWTLKPGTRPEAGLRRAGVNCG</sequence>
<evidence type="ECO:0000313" key="2">
    <source>
        <dbReference type="Proteomes" id="UP001315686"/>
    </source>
</evidence>
<reference evidence="1 2" key="1">
    <citation type="journal article" date="2021" name="Arch. Microbiol.">
        <title>Harenicola maris gen. nov., sp. nov. isolated from the Sea of Japan shallow sediments.</title>
        <authorList>
            <person name="Romanenko L.A."/>
            <person name="Kurilenko V.V."/>
            <person name="Chernysheva N.Y."/>
            <person name="Tekutyeva L.A."/>
            <person name="Velansky P.V."/>
            <person name="Svetashev V.I."/>
            <person name="Isaeva M.P."/>
        </authorList>
    </citation>
    <scope>NUCLEOTIDE SEQUENCE [LARGE SCALE GENOMIC DNA]</scope>
    <source>
        <strain evidence="1 2">KMM 3653</strain>
    </source>
</reference>
<keyword evidence="2" id="KW-1185">Reference proteome</keyword>
<comment type="caution">
    <text evidence="1">The sequence shown here is derived from an EMBL/GenBank/DDBJ whole genome shotgun (WGS) entry which is preliminary data.</text>
</comment>
<protein>
    <recommendedName>
        <fullName evidence="3">Lipoprotein</fullName>
    </recommendedName>
</protein>
<proteinExistence type="predicted"/>